<comment type="caution">
    <text evidence="1">The sequence shown here is derived from an EMBL/GenBank/DDBJ whole genome shotgun (WGS) entry which is preliminary data.</text>
</comment>
<proteinExistence type="predicted"/>
<reference evidence="1 2" key="1">
    <citation type="submission" date="2013-08" db="EMBL/GenBank/DDBJ databases">
        <authorList>
            <person name="Weinstock G."/>
            <person name="Sodergren E."/>
            <person name="Wylie T."/>
            <person name="Fulton L."/>
            <person name="Fulton R."/>
            <person name="Fronick C."/>
            <person name="O'Laughlin M."/>
            <person name="Godfrey J."/>
            <person name="Miner T."/>
            <person name="Herter B."/>
            <person name="Appelbaum E."/>
            <person name="Cordes M."/>
            <person name="Lek S."/>
            <person name="Wollam A."/>
            <person name="Pepin K.H."/>
            <person name="Palsikar V.B."/>
            <person name="Mitreva M."/>
            <person name="Wilson R.K."/>
        </authorList>
    </citation>
    <scope>NUCLEOTIDE SEQUENCE [LARGE SCALE GENOMIC DNA]</scope>
    <source>
        <strain evidence="1 2">ATCC 15930</strain>
    </source>
</reference>
<name>A0A069QH14_HOYLO</name>
<dbReference type="AlphaFoldDB" id="A0A069QH14"/>
<dbReference type="Proteomes" id="UP000027442">
    <property type="component" value="Unassembled WGS sequence"/>
</dbReference>
<dbReference type="PATRIC" id="fig|1122985.7.peg.2019"/>
<evidence type="ECO:0000313" key="1">
    <source>
        <dbReference type="EMBL" id="KDR51982.1"/>
    </source>
</evidence>
<accession>A0A069QH14</accession>
<dbReference type="HOGENOM" id="CLU_2827583_0_0_10"/>
<protein>
    <submittedName>
        <fullName evidence="1">Uncharacterized protein</fullName>
    </submittedName>
</protein>
<evidence type="ECO:0000313" key="2">
    <source>
        <dbReference type="Proteomes" id="UP000027442"/>
    </source>
</evidence>
<keyword evidence="2" id="KW-1185">Reference proteome</keyword>
<organism evidence="1 2">
    <name type="scientific">Hoylesella loescheii DSM 19665 = JCM 12249 = ATCC 15930</name>
    <dbReference type="NCBI Taxonomy" id="1122985"/>
    <lineage>
        <taxon>Bacteria</taxon>
        <taxon>Pseudomonadati</taxon>
        <taxon>Bacteroidota</taxon>
        <taxon>Bacteroidia</taxon>
        <taxon>Bacteroidales</taxon>
        <taxon>Prevotellaceae</taxon>
        <taxon>Hoylesella</taxon>
    </lineage>
</organism>
<dbReference type="EMBL" id="JNGW01000084">
    <property type="protein sequence ID" value="KDR51982.1"/>
    <property type="molecule type" value="Genomic_DNA"/>
</dbReference>
<sequence>MVAFCLYLATFTCSPCGLAPYASSTGERNPLKIKPNKPSKATSLNLLKPSFARHYYKYRPIRLAVL</sequence>
<gene>
    <name evidence="1" type="ORF">HMPREF1991_01949</name>
</gene>